<accession>A0A848F2K4</accession>
<dbReference type="RefSeq" id="WP_030058960.1">
    <property type="nucleotide sequence ID" value="NZ_CP092857.1"/>
</dbReference>
<feature type="transmembrane region" description="Helical" evidence="1">
    <location>
        <begin position="84"/>
        <end position="103"/>
    </location>
</feature>
<keyword evidence="1" id="KW-0472">Membrane</keyword>
<keyword evidence="1" id="KW-1133">Transmembrane helix</keyword>
<sequence>MIKRLLQLHPNEFFVKLFVILLAGLGLVRSLNWISARTETLKHVSDLYVKMSKYMDIDTVGWLLFLFSIVLFLSAFFDNTTGYILLIVGSVPCGIIHIAFGMISVESANVSSTYYINMLIGFIQILVAINGAFSIWKIKNL</sequence>
<keyword evidence="1" id="KW-0812">Transmembrane</keyword>
<reference evidence="2 3" key="1">
    <citation type="submission" date="2020-04" db="EMBL/GenBank/DDBJ databases">
        <title>The Epidemiology and Molecular Characteristics of Linezolid-Resistant Staphylococcus capitis in Huashan Hospital, Shanghai.</title>
        <authorList>
            <person name="Ding L."/>
            <person name="Li P."/>
            <person name="Yang Y."/>
            <person name="Lin D."/>
            <person name="Xu X."/>
        </authorList>
    </citation>
    <scope>NUCLEOTIDE SEQUENCE [LARGE SCALE GENOMIC DNA]</scope>
    <source>
        <strain evidence="2 3">12-86</strain>
    </source>
</reference>
<comment type="caution">
    <text evidence="2">The sequence shown here is derived from an EMBL/GenBank/DDBJ whole genome shotgun (WGS) entry which is preliminary data.</text>
</comment>
<protein>
    <recommendedName>
        <fullName evidence="4">DoxX family protein</fullName>
    </recommendedName>
</protein>
<gene>
    <name evidence="2" type="ORF">HHM13_09270</name>
</gene>
<evidence type="ECO:0000256" key="1">
    <source>
        <dbReference type="SAM" id="Phobius"/>
    </source>
</evidence>
<evidence type="ECO:0000313" key="2">
    <source>
        <dbReference type="EMBL" id="NMK98280.1"/>
    </source>
</evidence>
<dbReference type="EMBL" id="JABBLX010000034">
    <property type="protein sequence ID" value="NMK98280.1"/>
    <property type="molecule type" value="Genomic_DNA"/>
</dbReference>
<feature type="transmembrane region" description="Helical" evidence="1">
    <location>
        <begin position="60"/>
        <end position="77"/>
    </location>
</feature>
<dbReference type="AlphaFoldDB" id="A0A848F2K4"/>
<name>A0A848F2K4_STACP</name>
<evidence type="ECO:0000313" key="3">
    <source>
        <dbReference type="Proteomes" id="UP000550736"/>
    </source>
</evidence>
<proteinExistence type="predicted"/>
<dbReference type="Proteomes" id="UP000550736">
    <property type="component" value="Unassembled WGS sequence"/>
</dbReference>
<organism evidence="2 3">
    <name type="scientific">Staphylococcus capitis</name>
    <dbReference type="NCBI Taxonomy" id="29388"/>
    <lineage>
        <taxon>Bacteria</taxon>
        <taxon>Bacillati</taxon>
        <taxon>Bacillota</taxon>
        <taxon>Bacilli</taxon>
        <taxon>Bacillales</taxon>
        <taxon>Staphylococcaceae</taxon>
        <taxon>Staphylococcus</taxon>
    </lineage>
</organism>
<feature type="transmembrane region" description="Helical" evidence="1">
    <location>
        <begin position="115"/>
        <end position="136"/>
    </location>
</feature>
<evidence type="ECO:0008006" key="4">
    <source>
        <dbReference type="Google" id="ProtNLM"/>
    </source>
</evidence>